<dbReference type="InterPro" id="IPR036388">
    <property type="entry name" value="WH-like_DNA-bd_sf"/>
</dbReference>
<dbReference type="GO" id="GO:0003677">
    <property type="term" value="F:DNA binding"/>
    <property type="evidence" value="ECO:0007669"/>
    <property type="project" value="UniProtKB-KW"/>
</dbReference>
<dbReference type="Pfam" id="PF01022">
    <property type="entry name" value="HTH_5"/>
    <property type="match status" value="1"/>
</dbReference>
<evidence type="ECO:0000256" key="2">
    <source>
        <dbReference type="ARBA" id="ARBA00023125"/>
    </source>
</evidence>
<evidence type="ECO:0000313" key="6">
    <source>
        <dbReference type="Proteomes" id="UP000287306"/>
    </source>
</evidence>
<dbReference type="SMART" id="SM00418">
    <property type="entry name" value="HTH_ARSR"/>
    <property type="match status" value="1"/>
</dbReference>
<evidence type="ECO:0000256" key="3">
    <source>
        <dbReference type="ARBA" id="ARBA00023163"/>
    </source>
</evidence>
<dbReference type="NCBIfam" id="NF033788">
    <property type="entry name" value="HTH_metalloreg"/>
    <property type="match status" value="1"/>
</dbReference>
<dbReference type="PANTHER" id="PTHR43132:SF2">
    <property type="entry name" value="ARSENICAL RESISTANCE OPERON REPRESSOR ARSR-RELATED"/>
    <property type="match status" value="1"/>
</dbReference>
<evidence type="ECO:0000256" key="1">
    <source>
        <dbReference type="ARBA" id="ARBA00023015"/>
    </source>
</evidence>
<dbReference type="AlphaFoldDB" id="A0A430RUP9"/>
<sequence>MSGYSYNQRRERHEAPRENRLLAEDLERILRAFSALAEATRLRTALGLLEGEESVGRLAQRLQPPQGATSRHLAVLREARVVAARRQGTQVFYRLGLGFIT</sequence>
<keyword evidence="3" id="KW-0804">Transcription</keyword>
<dbReference type="InterPro" id="IPR001845">
    <property type="entry name" value="HTH_ArsR_DNA-bd_dom"/>
</dbReference>
<dbReference type="Proteomes" id="UP000287306">
    <property type="component" value="Unassembled WGS sequence"/>
</dbReference>
<dbReference type="Gene3D" id="1.10.10.10">
    <property type="entry name" value="Winged helix-like DNA-binding domain superfamily/Winged helix DNA-binding domain"/>
    <property type="match status" value="1"/>
</dbReference>
<reference evidence="5 6" key="1">
    <citation type="journal article" date="2019" name="Extremophiles">
        <title>Biogeography of thermophiles and predominance of Thermus scotoductus in domestic water heaters.</title>
        <authorList>
            <person name="Wilpiszeski R.L."/>
            <person name="Zhang Z."/>
            <person name="House C.H."/>
        </authorList>
    </citation>
    <scope>NUCLEOTIDE SEQUENCE [LARGE SCALE GENOMIC DNA]</scope>
    <source>
        <strain evidence="5 6">25_S25</strain>
    </source>
</reference>
<name>A0A430RUP9_THESC</name>
<protein>
    <submittedName>
        <fullName evidence="5">ArsR family transcriptional regulator</fullName>
    </submittedName>
</protein>
<keyword evidence="2" id="KW-0238">DNA-binding</keyword>
<evidence type="ECO:0000313" key="5">
    <source>
        <dbReference type="EMBL" id="RTH23472.1"/>
    </source>
</evidence>
<dbReference type="InterPro" id="IPR051011">
    <property type="entry name" value="Metal_resp_trans_reg"/>
</dbReference>
<dbReference type="GO" id="GO:0003700">
    <property type="term" value="F:DNA-binding transcription factor activity"/>
    <property type="evidence" value="ECO:0007669"/>
    <property type="project" value="InterPro"/>
</dbReference>
<dbReference type="InterPro" id="IPR011991">
    <property type="entry name" value="ArsR-like_HTH"/>
</dbReference>
<comment type="caution">
    <text evidence="5">The sequence shown here is derived from an EMBL/GenBank/DDBJ whole genome shotgun (WGS) entry which is preliminary data.</text>
</comment>
<dbReference type="CDD" id="cd00090">
    <property type="entry name" value="HTH_ARSR"/>
    <property type="match status" value="1"/>
</dbReference>
<dbReference type="SUPFAM" id="SSF46785">
    <property type="entry name" value="Winged helix' DNA-binding domain"/>
    <property type="match status" value="1"/>
</dbReference>
<dbReference type="InterPro" id="IPR036390">
    <property type="entry name" value="WH_DNA-bd_sf"/>
</dbReference>
<dbReference type="PROSITE" id="PS50987">
    <property type="entry name" value="HTH_ARSR_2"/>
    <property type="match status" value="1"/>
</dbReference>
<dbReference type="PANTHER" id="PTHR43132">
    <property type="entry name" value="ARSENICAL RESISTANCE OPERON REPRESSOR ARSR-RELATED"/>
    <property type="match status" value="1"/>
</dbReference>
<dbReference type="PRINTS" id="PR00778">
    <property type="entry name" value="HTHARSR"/>
</dbReference>
<evidence type="ECO:0000259" key="4">
    <source>
        <dbReference type="PROSITE" id="PS50987"/>
    </source>
</evidence>
<dbReference type="EMBL" id="PELY01000396">
    <property type="protein sequence ID" value="RTH23472.1"/>
    <property type="molecule type" value="Genomic_DNA"/>
</dbReference>
<gene>
    <name evidence="5" type="ORF">CSW38_10465</name>
</gene>
<proteinExistence type="predicted"/>
<keyword evidence="1" id="KW-0805">Transcription regulation</keyword>
<feature type="domain" description="HTH arsR-type" evidence="4">
    <location>
        <begin position="21"/>
        <end position="101"/>
    </location>
</feature>
<organism evidence="5 6">
    <name type="scientific">Thermus scotoductus</name>
    <dbReference type="NCBI Taxonomy" id="37636"/>
    <lineage>
        <taxon>Bacteria</taxon>
        <taxon>Thermotogati</taxon>
        <taxon>Deinococcota</taxon>
        <taxon>Deinococci</taxon>
        <taxon>Thermales</taxon>
        <taxon>Thermaceae</taxon>
        <taxon>Thermus</taxon>
    </lineage>
</organism>
<accession>A0A430RUP9</accession>